<dbReference type="GO" id="GO:0071944">
    <property type="term" value="C:cell periphery"/>
    <property type="evidence" value="ECO:0007669"/>
    <property type="project" value="TreeGrafter"/>
</dbReference>
<dbReference type="EMBL" id="BAABME010000498">
    <property type="protein sequence ID" value="GAA0143278.1"/>
    <property type="molecule type" value="Genomic_DNA"/>
</dbReference>
<name>A0AAV3NWG7_LITER</name>
<evidence type="ECO:0000313" key="3">
    <source>
        <dbReference type="Proteomes" id="UP001454036"/>
    </source>
</evidence>
<comment type="caution">
    <text evidence="2">The sequence shown here is derived from an EMBL/GenBank/DDBJ whole genome shotgun (WGS) entry which is preliminary data.</text>
</comment>
<evidence type="ECO:0000313" key="2">
    <source>
        <dbReference type="EMBL" id="GAA0143278.1"/>
    </source>
</evidence>
<keyword evidence="3" id="KW-1185">Reference proteome</keyword>
<evidence type="ECO:0000256" key="1">
    <source>
        <dbReference type="ARBA" id="ARBA00022729"/>
    </source>
</evidence>
<dbReference type="AlphaFoldDB" id="A0AAV3NWG7"/>
<dbReference type="PANTHER" id="PTHR33470">
    <property type="entry name" value="OS01G0164075 PROTEIN"/>
    <property type="match status" value="1"/>
</dbReference>
<sequence length="153" mass="17533">MELVFMLTTGHYLPAKSRPQKMYVELVVEGVVFCQCCARRGMWSFTGAKPIENSTVSVICKDHRNKVIFYKPFKTNAVRYFFYAQLKGFKITNPFHDHPLQTCRVKLVSSPVKDGAPLHFQDKRLVGPHYEAIIYGACPLAFRPAKCTPKPQY</sequence>
<accession>A0AAV3NWG7</accession>
<reference evidence="2 3" key="1">
    <citation type="submission" date="2024-01" db="EMBL/GenBank/DDBJ databases">
        <title>The complete chloroplast genome sequence of Lithospermum erythrorhizon: insights into the phylogenetic relationship among Boraginaceae species and the maternal lineages of purple gromwells.</title>
        <authorList>
            <person name="Okada T."/>
            <person name="Watanabe K."/>
        </authorList>
    </citation>
    <scope>NUCLEOTIDE SEQUENCE [LARGE SCALE GENOMIC DNA]</scope>
</reference>
<dbReference type="Pfam" id="PF01190">
    <property type="entry name" value="Pollen_Ole_e_1"/>
    <property type="match status" value="1"/>
</dbReference>
<dbReference type="Proteomes" id="UP001454036">
    <property type="component" value="Unassembled WGS sequence"/>
</dbReference>
<proteinExistence type="predicted"/>
<protein>
    <recommendedName>
        <fullName evidence="4">Pollen Ole e 1 allergen and extensin family protein</fullName>
    </recommendedName>
</protein>
<gene>
    <name evidence="2" type="ORF">LIER_04002</name>
</gene>
<organism evidence="2 3">
    <name type="scientific">Lithospermum erythrorhizon</name>
    <name type="common">Purple gromwell</name>
    <name type="synonym">Lithospermum officinale var. erythrorhizon</name>
    <dbReference type="NCBI Taxonomy" id="34254"/>
    <lineage>
        <taxon>Eukaryota</taxon>
        <taxon>Viridiplantae</taxon>
        <taxon>Streptophyta</taxon>
        <taxon>Embryophyta</taxon>
        <taxon>Tracheophyta</taxon>
        <taxon>Spermatophyta</taxon>
        <taxon>Magnoliopsida</taxon>
        <taxon>eudicotyledons</taxon>
        <taxon>Gunneridae</taxon>
        <taxon>Pentapetalae</taxon>
        <taxon>asterids</taxon>
        <taxon>lamiids</taxon>
        <taxon>Boraginales</taxon>
        <taxon>Boraginaceae</taxon>
        <taxon>Boraginoideae</taxon>
        <taxon>Lithospermeae</taxon>
        <taxon>Lithospermum</taxon>
    </lineage>
</organism>
<evidence type="ECO:0008006" key="4">
    <source>
        <dbReference type="Google" id="ProtNLM"/>
    </source>
</evidence>
<dbReference type="PANTHER" id="PTHR33470:SF4">
    <property type="entry name" value="OS01G0164025 PROTEIN"/>
    <property type="match status" value="1"/>
</dbReference>
<keyword evidence="1" id="KW-0732">Signal</keyword>